<reference evidence="2 3" key="1">
    <citation type="journal article" date="2016" name="Environ. Microbiol.">
        <title>Effector profiles distinguish formae speciales of Fusarium oxysporum.</title>
        <authorList>
            <person name="van Dam P."/>
            <person name="Fokkens L."/>
            <person name="Schmidt S.M."/>
            <person name="Linmans J.H."/>
            <person name="Kistler H.C."/>
            <person name="Ma L.J."/>
            <person name="Rep M."/>
        </authorList>
    </citation>
    <scope>NUCLEOTIDE SEQUENCE [LARGE SCALE GENOMIC DNA]</scope>
    <source>
        <strain evidence="2 3">Forc016</strain>
    </source>
</reference>
<dbReference type="AlphaFoldDB" id="A0A2H3I6X1"/>
<comment type="caution">
    <text evidence="2">The sequence shown here is derived from an EMBL/GenBank/DDBJ whole genome shotgun (WGS) entry which is preliminary data.</text>
</comment>
<evidence type="ECO:0000313" key="3">
    <source>
        <dbReference type="Proteomes" id="UP000219602"/>
    </source>
</evidence>
<dbReference type="EMBL" id="MABQ02000001">
    <property type="protein sequence ID" value="PCD44872.1"/>
    <property type="molecule type" value="Genomic_DNA"/>
</dbReference>
<dbReference type="STRING" id="327505.A0A2H3I6X1"/>
<reference evidence="2 3" key="2">
    <citation type="journal article" date="2017" name="Sci. Rep.">
        <title>A mobile pathogenicity chromosome in Fusarium oxysporum for infection of multiple cucurbit species.</title>
        <authorList>
            <person name="van Dam P."/>
            <person name="Fokkens L."/>
            <person name="Ayukawa Y."/>
            <person name="van der Gragt M."/>
            <person name="Ter Horst A."/>
            <person name="Brankovics B."/>
            <person name="Houterman P.M."/>
            <person name="Arie T."/>
            <person name="Rep M."/>
        </authorList>
    </citation>
    <scope>NUCLEOTIDE SEQUENCE [LARGE SCALE GENOMIC DNA]</scope>
    <source>
        <strain evidence="2 3">Forc016</strain>
    </source>
</reference>
<dbReference type="Proteomes" id="UP000219602">
    <property type="component" value="Chromosome 1"/>
</dbReference>
<evidence type="ECO:0000313" key="2">
    <source>
        <dbReference type="EMBL" id="PCD44872.1"/>
    </source>
</evidence>
<accession>A0A2H3I6X1</accession>
<feature type="region of interest" description="Disordered" evidence="1">
    <location>
        <begin position="68"/>
        <end position="88"/>
    </location>
</feature>
<name>A0A2H3I6X1_FUSOX</name>
<protein>
    <submittedName>
        <fullName evidence="2">Uncharacterized protein</fullName>
    </submittedName>
</protein>
<organism evidence="2 3">
    <name type="scientific">Fusarium oxysporum f. sp. radicis-cucumerinum</name>
    <dbReference type="NCBI Taxonomy" id="327505"/>
    <lineage>
        <taxon>Eukaryota</taxon>
        <taxon>Fungi</taxon>
        <taxon>Dikarya</taxon>
        <taxon>Ascomycota</taxon>
        <taxon>Pezizomycotina</taxon>
        <taxon>Sordariomycetes</taxon>
        <taxon>Hypocreomycetidae</taxon>
        <taxon>Hypocreales</taxon>
        <taxon>Nectriaceae</taxon>
        <taxon>Fusarium</taxon>
        <taxon>Fusarium oxysporum species complex</taxon>
    </lineage>
</organism>
<feature type="compositionally biased region" description="Basic and acidic residues" evidence="1">
    <location>
        <begin position="245"/>
        <end position="273"/>
    </location>
</feature>
<evidence type="ECO:0000256" key="1">
    <source>
        <dbReference type="SAM" id="MobiDB-lite"/>
    </source>
</evidence>
<gene>
    <name evidence="2" type="ORF">AU210_000322</name>
</gene>
<feature type="region of interest" description="Disordered" evidence="1">
    <location>
        <begin position="241"/>
        <end position="273"/>
    </location>
</feature>
<proteinExistence type="predicted"/>
<sequence length="309" mass="35249">MSTRTKSLRRNTTLYEKSSHYSAKKAILEDEKEKAKHEALEKLWDARVTHERKFREKLFVIDAGHWGGKGAHKRSLESKSNKATEATELEANSAKVEEYIEEAEDNISNAIEEVIRKAVKKAGSDPTSGTILKYVRKVEKAIKSIIAENIKKTITYIVTIEGVAEPEEELVIECLARAISEIIKAADKIFAKTLEALGDNPSDEEVEHAIKKVLKLLEKIIDKEVRKALITIFELEEETAETTESTEHEKLDNRSKDGKHDKRSDPYDDTTVEKAVEKTVEKWATKYVEADEKEHKPLKRSVRFARLYN</sequence>